<comment type="catalytic activity">
    <reaction evidence="8 10">
        <text>dITP + H2O = dIMP + diphosphate + H(+)</text>
        <dbReference type="Rhea" id="RHEA:28342"/>
        <dbReference type="ChEBI" id="CHEBI:15377"/>
        <dbReference type="ChEBI" id="CHEBI:15378"/>
        <dbReference type="ChEBI" id="CHEBI:33019"/>
        <dbReference type="ChEBI" id="CHEBI:61194"/>
        <dbReference type="ChEBI" id="CHEBI:61382"/>
        <dbReference type="EC" id="3.6.1.66"/>
    </reaction>
</comment>
<feature type="active site" description="Proton acceptor" evidence="10">
    <location>
        <position position="70"/>
    </location>
</feature>
<comment type="cofactor">
    <cofactor evidence="10">
        <name>Mg(2+)</name>
        <dbReference type="ChEBI" id="CHEBI:18420"/>
    </cofactor>
    <text evidence="10">Binds 1 Mg(2+) ion per subunit.</text>
</comment>
<protein>
    <recommendedName>
        <fullName evidence="10">dITP/XTP pyrophosphatase</fullName>
        <ecNumber evidence="10">3.6.1.66</ecNumber>
    </recommendedName>
    <alternativeName>
        <fullName evidence="10">Non-canonical purine NTP pyrophosphatase</fullName>
    </alternativeName>
    <alternativeName>
        <fullName evidence="10">Non-standard purine NTP pyrophosphatase</fullName>
    </alternativeName>
    <alternativeName>
        <fullName evidence="10">Nucleoside-triphosphate diphosphatase</fullName>
    </alternativeName>
    <alternativeName>
        <fullName evidence="10">Nucleoside-triphosphate pyrophosphatase</fullName>
        <shortName evidence="10">NTPase</shortName>
    </alternativeName>
</protein>
<dbReference type="PANTHER" id="PTHR11067">
    <property type="entry name" value="INOSINE TRIPHOSPHATE PYROPHOSPHATASE/HAM1 PROTEIN"/>
    <property type="match status" value="1"/>
</dbReference>
<comment type="similarity">
    <text evidence="1 10 11">Belongs to the HAM1 NTPase family.</text>
</comment>
<evidence type="ECO:0000313" key="13">
    <source>
        <dbReference type="Proteomes" id="UP000001505"/>
    </source>
</evidence>
<accession>D6YTJ5</accession>
<dbReference type="GO" id="GO:0000166">
    <property type="term" value="F:nucleotide binding"/>
    <property type="evidence" value="ECO:0007669"/>
    <property type="project" value="UniProtKB-KW"/>
</dbReference>
<dbReference type="HAMAP" id="MF_01405">
    <property type="entry name" value="Non_canon_purine_NTPase"/>
    <property type="match status" value="1"/>
</dbReference>
<dbReference type="OrthoDB" id="9807456at2"/>
<dbReference type="InterPro" id="IPR029001">
    <property type="entry name" value="ITPase-like_fam"/>
</dbReference>
<keyword evidence="4 10" id="KW-0547">Nucleotide-binding</keyword>
<dbReference type="InterPro" id="IPR002637">
    <property type="entry name" value="RdgB/HAM1"/>
</dbReference>
<dbReference type="Pfam" id="PF01725">
    <property type="entry name" value="Ham1p_like"/>
    <property type="match status" value="1"/>
</dbReference>
<evidence type="ECO:0000313" key="12">
    <source>
        <dbReference type="EMBL" id="ADI37456.1"/>
    </source>
</evidence>
<gene>
    <name evidence="12" type="primary">hamA</name>
    <name evidence="12" type="ordered locus">wcw_0081</name>
</gene>
<dbReference type="GO" id="GO:0005829">
    <property type="term" value="C:cytosol"/>
    <property type="evidence" value="ECO:0007669"/>
    <property type="project" value="TreeGrafter"/>
</dbReference>
<feature type="binding site" evidence="10">
    <location>
        <begin position="7"/>
        <end position="12"/>
    </location>
    <ligand>
        <name>substrate</name>
    </ligand>
</feature>
<dbReference type="FunFam" id="3.90.950.10:FF:000001">
    <property type="entry name" value="dITP/XTP pyrophosphatase"/>
    <property type="match status" value="1"/>
</dbReference>
<dbReference type="CDD" id="cd00515">
    <property type="entry name" value="HAM1"/>
    <property type="match status" value="1"/>
</dbReference>
<dbReference type="GO" id="GO:0009117">
    <property type="term" value="P:nucleotide metabolic process"/>
    <property type="evidence" value="ECO:0007669"/>
    <property type="project" value="UniProtKB-KW"/>
</dbReference>
<comment type="subunit">
    <text evidence="2 10">Homodimer.</text>
</comment>
<dbReference type="AlphaFoldDB" id="D6YTJ5"/>
<reference evidence="12 13" key="1">
    <citation type="journal article" date="2010" name="PLoS ONE">
        <title>The Waddlia genome: a window into chlamydial biology.</title>
        <authorList>
            <person name="Bertelli C."/>
            <person name="Collyn F."/>
            <person name="Croxatto A."/>
            <person name="Ruckert C."/>
            <person name="Polkinghorne A."/>
            <person name="Kebbi-Beghdadi C."/>
            <person name="Goesmann A."/>
            <person name="Vaughan L."/>
            <person name="Greub G."/>
        </authorList>
    </citation>
    <scope>NUCLEOTIDE SEQUENCE [LARGE SCALE GENOMIC DNA]</scope>
    <source>
        <strain evidence="13">ATCC VR-1470 / WSU 86-1044</strain>
    </source>
</reference>
<comment type="catalytic activity">
    <reaction evidence="10">
        <text>ITP + H2O = IMP + diphosphate + H(+)</text>
        <dbReference type="Rhea" id="RHEA:29399"/>
        <dbReference type="ChEBI" id="CHEBI:15377"/>
        <dbReference type="ChEBI" id="CHEBI:15378"/>
        <dbReference type="ChEBI" id="CHEBI:33019"/>
        <dbReference type="ChEBI" id="CHEBI:58053"/>
        <dbReference type="ChEBI" id="CHEBI:61402"/>
        <dbReference type="EC" id="3.6.1.66"/>
    </reaction>
</comment>
<dbReference type="NCBIfam" id="NF011397">
    <property type="entry name" value="PRK14822.1"/>
    <property type="match status" value="1"/>
</dbReference>
<dbReference type="KEGG" id="wch:wcw_0081"/>
<feature type="binding site" evidence="10">
    <location>
        <begin position="153"/>
        <end position="156"/>
    </location>
    <ligand>
        <name>substrate</name>
    </ligand>
</feature>
<dbReference type="HOGENOM" id="CLU_082080_0_2_0"/>
<dbReference type="GO" id="GO:0009146">
    <property type="term" value="P:purine nucleoside triphosphate catabolic process"/>
    <property type="evidence" value="ECO:0007669"/>
    <property type="project" value="UniProtKB-UniRule"/>
</dbReference>
<feature type="binding site" evidence="10">
    <location>
        <position position="71"/>
    </location>
    <ligand>
        <name>substrate</name>
    </ligand>
</feature>
<feature type="binding site" evidence="10">
    <location>
        <position position="70"/>
    </location>
    <ligand>
        <name>Mg(2+)</name>
        <dbReference type="ChEBI" id="CHEBI:18420"/>
    </ligand>
</feature>
<sequence length="200" mass="22620">MELILATHNLHKIREFRQILKEVKGLDLISLRNFPDYQLPEETGKTFQENADLKALHAAKMLKAIVLADDSGLVVPALQGAPGIYSARYASSDATDKENREKLMQEMEKFEDLDRSAYYECCITIAGPEGILKTAKATCEGLIGEQEKGRNGFGYDPIFIKHDYDKTFAELEEQTKNRISHRRKALDKILAFLEAQIPSE</sequence>
<dbReference type="SUPFAM" id="SSF52972">
    <property type="entry name" value="ITPase-like"/>
    <property type="match status" value="1"/>
</dbReference>
<dbReference type="RefSeq" id="WP_013181184.1">
    <property type="nucleotide sequence ID" value="NC_014225.1"/>
</dbReference>
<evidence type="ECO:0000256" key="7">
    <source>
        <dbReference type="ARBA" id="ARBA00023080"/>
    </source>
</evidence>
<dbReference type="GO" id="GO:0036222">
    <property type="term" value="F:XTP diphosphatase activity"/>
    <property type="evidence" value="ECO:0007669"/>
    <property type="project" value="UniProtKB-UniRule"/>
</dbReference>
<evidence type="ECO:0000256" key="4">
    <source>
        <dbReference type="ARBA" id="ARBA00022741"/>
    </source>
</evidence>
<dbReference type="PANTHER" id="PTHR11067:SF9">
    <property type="entry name" value="INOSINE TRIPHOSPHATE PYROPHOSPHATASE"/>
    <property type="match status" value="1"/>
</dbReference>
<organism evidence="12 13">
    <name type="scientific">Waddlia chondrophila (strain ATCC VR-1470 / WSU 86-1044)</name>
    <dbReference type="NCBI Taxonomy" id="716544"/>
    <lineage>
        <taxon>Bacteria</taxon>
        <taxon>Pseudomonadati</taxon>
        <taxon>Chlamydiota</taxon>
        <taxon>Chlamydiia</taxon>
        <taxon>Parachlamydiales</taxon>
        <taxon>Waddliaceae</taxon>
        <taxon>Waddlia</taxon>
    </lineage>
</organism>
<evidence type="ECO:0000256" key="9">
    <source>
        <dbReference type="ARBA" id="ARBA00052017"/>
    </source>
</evidence>
<keyword evidence="7 10" id="KW-0546">Nucleotide metabolism</keyword>
<keyword evidence="5 10" id="KW-0378">Hydrolase</keyword>
<dbReference type="GO" id="GO:0036220">
    <property type="term" value="F:ITP diphosphatase activity"/>
    <property type="evidence" value="ECO:0007669"/>
    <property type="project" value="UniProtKB-UniRule"/>
</dbReference>
<evidence type="ECO:0000256" key="2">
    <source>
        <dbReference type="ARBA" id="ARBA00011738"/>
    </source>
</evidence>
<feature type="binding site" evidence="10">
    <location>
        <begin position="181"/>
        <end position="182"/>
    </location>
    <ligand>
        <name>substrate</name>
    </ligand>
</feature>
<evidence type="ECO:0000256" key="3">
    <source>
        <dbReference type="ARBA" id="ARBA00022723"/>
    </source>
</evidence>
<evidence type="ECO:0000256" key="8">
    <source>
        <dbReference type="ARBA" id="ARBA00051875"/>
    </source>
</evidence>
<dbReference type="STRING" id="716544.wcw_0081"/>
<name>D6YTJ5_WADCW</name>
<evidence type="ECO:0000256" key="6">
    <source>
        <dbReference type="ARBA" id="ARBA00022842"/>
    </source>
</evidence>
<keyword evidence="3 10" id="KW-0479">Metal-binding</keyword>
<dbReference type="Proteomes" id="UP000001505">
    <property type="component" value="Chromosome"/>
</dbReference>
<keyword evidence="13" id="KW-1185">Reference proteome</keyword>
<dbReference type="NCBIfam" id="TIGR00042">
    <property type="entry name" value="RdgB/HAM1 family non-canonical purine NTP pyrophosphatase"/>
    <property type="match status" value="1"/>
</dbReference>
<dbReference type="Gene3D" id="3.90.950.10">
    <property type="match status" value="1"/>
</dbReference>
<dbReference type="InterPro" id="IPR020922">
    <property type="entry name" value="dITP/XTP_pyrophosphatase"/>
</dbReference>
<proteinExistence type="inferred from homology"/>
<comment type="catalytic activity">
    <reaction evidence="9 10">
        <text>XTP + H2O = XMP + diphosphate + H(+)</text>
        <dbReference type="Rhea" id="RHEA:28610"/>
        <dbReference type="ChEBI" id="CHEBI:15377"/>
        <dbReference type="ChEBI" id="CHEBI:15378"/>
        <dbReference type="ChEBI" id="CHEBI:33019"/>
        <dbReference type="ChEBI" id="CHEBI:57464"/>
        <dbReference type="ChEBI" id="CHEBI:61314"/>
        <dbReference type="EC" id="3.6.1.66"/>
    </reaction>
</comment>
<dbReference type="EC" id="3.6.1.66" evidence="10"/>
<dbReference type="GO" id="GO:0035870">
    <property type="term" value="F:dITP diphosphatase activity"/>
    <property type="evidence" value="ECO:0007669"/>
    <property type="project" value="UniProtKB-UniRule"/>
</dbReference>
<dbReference type="GO" id="GO:0017111">
    <property type="term" value="F:ribonucleoside triphosphate phosphatase activity"/>
    <property type="evidence" value="ECO:0007669"/>
    <property type="project" value="InterPro"/>
</dbReference>
<evidence type="ECO:0000256" key="1">
    <source>
        <dbReference type="ARBA" id="ARBA00008023"/>
    </source>
</evidence>
<dbReference type="GO" id="GO:0046872">
    <property type="term" value="F:metal ion binding"/>
    <property type="evidence" value="ECO:0007669"/>
    <property type="project" value="UniProtKB-KW"/>
</dbReference>
<feature type="binding site" evidence="10">
    <location>
        <position position="176"/>
    </location>
    <ligand>
        <name>substrate</name>
    </ligand>
</feature>
<keyword evidence="6 10" id="KW-0460">Magnesium</keyword>
<comment type="function">
    <text evidence="10">Pyrophosphatase that catalyzes the hydrolysis of nucleoside triphosphates to their monophosphate derivatives, with a high preference for the non-canonical purine nucleotides XTP (xanthosine triphosphate), dITP (deoxyinosine triphosphate) and ITP. Seems to function as a house-cleaning enzyme that removes non-canonical purine nucleotides from the nucleotide pool, thus preventing their incorporation into DNA/RNA and avoiding chromosomal lesions.</text>
</comment>
<feature type="binding site" evidence="10">
    <location>
        <position position="41"/>
    </location>
    <ligand>
        <name>Mg(2+)</name>
        <dbReference type="ChEBI" id="CHEBI:18420"/>
    </ligand>
</feature>
<dbReference type="eggNOG" id="COG0127">
    <property type="taxonomic scope" value="Bacteria"/>
</dbReference>
<evidence type="ECO:0000256" key="11">
    <source>
        <dbReference type="RuleBase" id="RU003781"/>
    </source>
</evidence>
<dbReference type="EMBL" id="CP001928">
    <property type="protein sequence ID" value="ADI37456.1"/>
    <property type="molecule type" value="Genomic_DNA"/>
</dbReference>
<evidence type="ECO:0000256" key="10">
    <source>
        <dbReference type="HAMAP-Rule" id="MF_01405"/>
    </source>
</evidence>
<evidence type="ECO:0000256" key="5">
    <source>
        <dbReference type="ARBA" id="ARBA00022801"/>
    </source>
</evidence>